<dbReference type="InterPro" id="IPR003870">
    <property type="entry name" value="DUF222"/>
</dbReference>
<feature type="compositionally biased region" description="Polar residues" evidence="1">
    <location>
        <begin position="439"/>
        <end position="450"/>
    </location>
</feature>
<feature type="compositionally biased region" description="Basic and acidic residues" evidence="1">
    <location>
        <begin position="302"/>
        <end position="327"/>
    </location>
</feature>
<name>A0ABU8DR09_9ACTN</name>
<feature type="region of interest" description="Disordered" evidence="1">
    <location>
        <begin position="429"/>
        <end position="451"/>
    </location>
</feature>
<dbReference type="CDD" id="cd00085">
    <property type="entry name" value="HNHc"/>
    <property type="match status" value="1"/>
</dbReference>
<dbReference type="Pfam" id="PF02720">
    <property type="entry name" value="DUF222"/>
    <property type="match status" value="1"/>
</dbReference>
<evidence type="ECO:0000313" key="3">
    <source>
        <dbReference type="EMBL" id="MEI4270288.1"/>
    </source>
</evidence>
<feature type="region of interest" description="Disordered" evidence="1">
    <location>
        <begin position="345"/>
        <end position="366"/>
    </location>
</feature>
<evidence type="ECO:0000259" key="2">
    <source>
        <dbReference type="Pfam" id="PF02720"/>
    </source>
</evidence>
<accession>A0ABU8DR09</accession>
<protein>
    <submittedName>
        <fullName evidence="3">DUF222 domain-containing protein</fullName>
    </submittedName>
</protein>
<keyword evidence="4" id="KW-1185">Reference proteome</keyword>
<proteinExistence type="predicted"/>
<dbReference type="Proteomes" id="UP001361570">
    <property type="component" value="Unassembled WGS sequence"/>
</dbReference>
<evidence type="ECO:0000256" key="1">
    <source>
        <dbReference type="SAM" id="MobiDB-lite"/>
    </source>
</evidence>
<dbReference type="EMBL" id="JBAPLU010000001">
    <property type="protein sequence ID" value="MEI4270288.1"/>
    <property type="molecule type" value="Genomic_DNA"/>
</dbReference>
<sequence>MSQVMAAERALATATAARARALSALADARPAGDDRPAGTPGAMSAERRSARADVLSQVSEWVVRELRVSLAVTDTAADRMLVQALTLTRRLPGVLAALEGGTIHCGHLPALVDLLDPITDHTLRARIEAELLRWLAARGATGTITTPAQLRAKVHRVLLARDARTQAENLRRALATRGVFTSPEPVPGMSGIYLRMTTAEAAALYAALDQLGAALPGDEPADGTADGPRRSRAEEMLDVVLDLVLRPGSSSVPAVQISLTVVAALETLLGADIPGDIGGHLVPAAEIRALIDLLTGIPLADDHDAEAGDEAGDRAHHEHHDEADARAGDPQTEYLQADDVEQCAAAAAEAAEAGDPRATAARGEPPPLDDATYWAMVDQLVAAAPDADDMWFDPDDPLWPDHDTWPCDDTSAGDTVGTHPVAPDDACPGRVGPARPTDHSASPTTQSSAGTGAETALDALRVAAPADVAALRGLLAATRATTGGGLTHRPRIALTHALTGALVSLTDLAGLQKAAATGTGLGPPPDTDGYHPAAALERHVRTRDRRCRTPGCRRPVMTGELDHHVPHPAGPTSAANLCGLCLTDHRGKHQAPGWRHHLHPDGTYTVTTPAGLTARTAPPAVL</sequence>
<feature type="region of interest" description="Disordered" evidence="1">
    <location>
        <begin position="302"/>
        <end position="328"/>
    </location>
</feature>
<evidence type="ECO:0000313" key="4">
    <source>
        <dbReference type="Proteomes" id="UP001361570"/>
    </source>
</evidence>
<feature type="region of interest" description="Disordered" evidence="1">
    <location>
        <begin position="27"/>
        <end position="47"/>
    </location>
</feature>
<feature type="domain" description="DUF222" evidence="2">
    <location>
        <begin position="45"/>
        <end position="290"/>
    </location>
</feature>
<feature type="region of interest" description="Disordered" evidence="1">
    <location>
        <begin position="403"/>
        <end position="422"/>
    </location>
</feature>
<dbReference type="InterPro" id="IPR003615">
    <property type="entry name" value="HNH_nuc"/>
</dbReference>
<organism evidence="3 4">
    <name type="scientific">Klenkia sesuvii</name>
    <dbReference type="NCBI Taxonomy" id="3103137"/>
    <lineage>
        <taxon>Bacteria</taxon>
        <taxon>Bacillati</taxon>
        <taxon>Actinomycetota</taxon>
        <taxon>Actinomycetes</taxon>
        <taxon>Geodermatophilales</taxon>
        <taxon>Geodermatophilaceae</taxon>
        <taxon>Klenkia</taxon>
    </lineage>
</organism>
<reference evidence="3 4" key="1">
    <citation type="submission" date="2024-03" db="EMBL/GenBank/DDBJ databases">
        <title>Draft genome sequence of Klenkia sp. LSe6-5.</title>
        <authorList>
            <person name="Duangmal K."/>
            <person name="Chantavorakit T."/>
        </authorList>
    </citation>
    <scope>NUCLEOTIDE SEQUENCE [LARGE SCALE GENOMIC DNA]</scope>
    <source>
        <strain evidence="3 4">LSe6-5</strain>
    </source>
</reference>
<feature type="compositionally biased region" description="Low complexity" evidence="1">
    <location>
        <begin position="345"/>
        <end position="361"/>
    </location>
</feature>
<comment type="caution">
    <text evidence="3">The sequence shown here is derived from an EMBL/GenBank/DDBJ whole genome shotgun (WGS) entry which is preliminary data.</text>
</comment>
<dbReference type="RefSeq" id="WP_336402424.1">
    <property type="nucleotide sequence ID" value="NZ_JBAPLU010000001.1"/>
</dbReference>
<gene>
    <name evidence="3" type="ORF">TEK04_01010</name>
</gene>